<dbReference type="OrthoDB" id="768353at2759"/>
<dbReference type="Proteomes" id="UP000824120">
    <property type="component" value="Chromosome 3"/>
</dbReference>
<protein>
    <recommendedName>
        <fullName evidence="3">Reverse transcriptase domain-containing protein</fullName>
    </recommendedName>
</protein>
<proteinExistence type="predicted"/>
<organism evidence="1 2">
    <name type="scientific">Solanum commersonii</name>
    <name type="common">Commerson's wild potato</name>
    <name type="synonym">Commerson's nightshade</name>
    <dbReference type="NCBI Taxonomy" id="4109"/>
    <lineage>
        <taxon>Eukaryota</taxon>
        <taxon>Viridiplantae</taxon>
        <taxon>Streptophyta</taxon>
        <taxon>Embryophyta</taxon>
        <taxon>Tracheophyta</taxon>
        <taxon>Spermatophyta</taxon>
        <taxon>Magnoliopsida</taxon>
        <taxon>eudicotyledons</taxon>
        <taxon>Gunneridae</taxon>
        <taxon>Pentapetalae</taxon>
        <taxon>asterids</taxon>
        <taxon>lamiids</taxon>
        <taxon>Solanales</taxon>
        <taxon>Solanaceae</taxon>
        <taxon>Solanoideae</taxon>
        <taxon>Solaneae</taxon>
        <taxon>Solanum</taxon>
    </lineage>
</organism>
<evidence type="ECO:0008006" key="3">
    <source>
        <dbReference type="Google" id="ProtNLM"/>
    </source>
</evidence>
<reference evidence="1 2" key="1">
    <citation type="submission" date="2020-09" db="EMBL/GenBank/DDBJ databases">
        <title>De no assembly of potato wild relative species, Solanum commersonii.</title>
        <authorList>
            <person name="Cho K."/>
        </authorList>
    </citation>
    <scope>NUCLEOTIDE SEQUENCE [LARGE SCALE GENOMIC DNA]</scope>
    <source>
        <strain evidence="1">LZ3.2</strain>
        <tissue evidence="1">Leaf</tissue>
    </source>
</reference>
<sequence length="122" mass="14476">MTRSIRRRSHGVCYFADDIVMIDETRRVNARIQEVVTSMRCHTSRWGCLDEMEACLRVLCDKKIHLDLKCWRYQERTCPKMHVAEMRMLRWMCGHTRAIRLGTRLSGRSGSGLSWWTRGKQD</sequence>
<dbReference type="AlphaFoldDB" id="A0A9J5ZVZ9"/>
<name>A0A9J5ZVZ9_SOLCO</name>
<gene>
    <name evidence="1" type="ORF">H5410_016224</name>
</gene>
<evidence type="ECO:0000313" key="2">
    <source>
        <dbReference type="Proteomes" id="UP000824120"/>
    </source>
</evidence>
<comment type="caution">
    <text evidence="1">The sequence shown here is derived from an EMBL/GenBank/DDBJ whole genome shotgun (WGS) entry which is preliminary data.</text>
</comment>
<keyword evidence="2" id="KW-1185">Reference proteome</keyword>
<accession>A0A9J5ZVZ9</accession>
<dbReference type="EMBL" id="JACXVP010000003">
    <property type="protein sequence ID" value="KAG5616400.1"/>
    <property type="molecule type" value="Genomic_DNA"/>
</dbReference>
<evidence type="ECO:0000313" key="1">
    <source>
        <dbReference type="EMBL" id="KAG5616400.1"/>
    </source>
</evidence>